<feature type="compositionally biased region" description="Low complexity" evidence="3">
    <location>
        <begin position="132"/>
        <end position="148"/>
    </location>
</feature>
<gene>
    <name evidence="4" type="ORF">OC842_005344</name>
</gene>
<sequence length="921" mass="96456">MESILRKQLKDFQRTFTAQHGRAPSKSDVAKEPGIKAAYDAWHAIRKASGQPASSSSSSSVQKAMTDGGASSTLKRANASSATMVATQERDHAQGGSSSSSTTVLATPRRKPGGSSAAPFATPTSTRKKTNPFATPSAAAATADAATPQRSKPARPPTPSTIVKIYVTPPHLAASAHAGLEDDSQFDYANSPTRLKALIAARSSPRTAAAKGTGGALPAFTPRTKARKRLRGEFVPPTPATSRMQQKGEGGGEQGEEDAEGDEEDEEEGEEEKDAPEGMGRPLKRRRNLGGGTEKSRLARTITTTNAASALNPASATFGPSSSSSFKRSITAPALLSSRPGALQTAQRSRGAYLAELELDYPTPPPSQGSGQLEYPGLGSKGGVSSSGGAATGPSDDKSSERSLSRTRSFRRTSSRAVSIFAKSGGANSEAESSAKNKGKAKESIEDVAMAEVSAGPSGSLSGQHAHESATGSSAVASVRPANSGPRWALSQIEISDGESDSTATDAPVRGNKRTAAATRAARLERGSPNKHTITLAPYLRHGTLRARLEQDERKRAALAAGRSSSSSPSKGKNNSAEQADEDAMQIDGPSAGLKDDDQDDDDDDELAYALPTACRFAHTSSDPVTRSNAPPRAAERRAAEDSSAVTASDGRLTERLTAQNRFAAHAQRARSRAMIRALLGEMEELDLDSEQQTLVDGGTKAAQRGPGSAVPAKNWGQAKENNRDPAVAAAGKKKGPGTSGRKSKKELEAAAGVATGNSGATSSAATPAGKKGAAAGPSAGGVAQFLRQFARVGRAGIAAAEMSDRSDTADEEGEDDDNDEESERLDDDEEEEEEEEEEDRGQDADESCIDSPSEENGERSRSEKRLRQRRLNRQRSRCLRPRSGSRRAGKGRDNDDDWDSEVGSDEYGLGDGQMDETDVI</sequence>
<keyword evidence="5" id="KW-1185">Reference proteome</keyword>
<dbReference type="AlphaFoldDB" id="A0AAN6G821"/>
<protein>
    <recommendedName>
        <fullName evidence="6">DNA replication regulator SLD2</fullName>
    </recommendedName>
</protein>
<comment type="caution">
    <text evidence="4">The sequence shown here is derived from an EMBL/GenBank/DDBJ whole genome shotgun (WGS) entry which is preliminary data.</text>
</comment>
<organism evidence="4 5">
    <name type="scientific">Tilletia horrida</name>
    <dbReference type="NCBI Taxonomy" id="155126"/>
    <lineage>
        <taxon>Eukaryota</taxon>
        <taxon>Fungi</taxon>
        <taxon>Dikarya</taxon>
        <taxon>Basidiomycota</taxon>
        <taxon>Ustilaginomycotina</taxon>
        <taxon>Exobasidiomycetes</taxon>
        <taxon>Tilletiales</taxon>
        <taxon>Tilletiaceae</taxon>
        <taxon>Tilletia</taxon>
    </lineage>
</organism>
<reference evidence="4" key="1">
    <citation type="journal article" date="2023" name="PhytoFront">
        <title>Draft Genome Resources of Seven Strains of Tilletia horrida, Causal Agent of Kernel Smut of Rice.</title>
        <authorList>
            <person name="Khanal S."/>
            <person name="Antony Babu S."/>
            <person name="Zhou X.G."/>
        </authorList>
    </citation>
    <scope>NUCLEOTIDE SEQUENCE</scope>
    <source>
        <strain evidence="4">TX3</strain>
    </source>
</reference>
<feature type="region of interest" description="Disordered" evidence="3">
    <location>
        <begin position="690"/>
        <end position="779"/>
    </location>
</feature>
<evidence type="ECO:0000256" key="3">
    <source>
        <dbReference type="SAM" id="MobiDB-lite"/>
    </source>
</evidence>
<feature type="compositionally biased region" description="Acidic residues" evidence="3">
    <location>
        <begin position="254"/>
        <end position="274"/>
    </location>
</feature>
<dbReference type="Proteomes" id="UP001176521">
    <property type="component" value="Unassembled WGS sequence"/>
</dbReference>
<feature type="compositionally biased region" description="Low complexity" evidence="3">
    <location>
        <begin position="422"/>
        <end position="436"/>
    </location>
</feature>
<feature type="region of interest" description="Disordered" evidence="3">
    <location>
        <begin position="553"/>
        <end position="653"/>
    </location>
</feature>
<feature type="compositionally biased region" description="Polar residues" evidence="3">
    <location>
        <begin position="69"/>
        <end position="86"/>
    </location>
</feature>
<evidence type="ECO:0000256" key="2">
    <source>
        <dbReference type="ARBA" id="ARBA00023242"/>
    </source>
</evidence>
<feature type="compositionally biased region" description="Acidic residues" evidence="3">
    <location>
        <begin position="810"/>
        <end position="856"/>
    </location>
</feature>
<dbReference type="GO" id="GO:0005634">
    <property type="term" value="C:nucleus"/>
    <property type="evidence" value="ECO:0007669"/>
    <property type="project" value="UniProtKB-SubCell"/>
</dbReference>
<feature type="compositionally biased region" description="Polar residues" evidence="3">
    <location>
        <begin position="619"/>
        <end position="629"/>
    </location>
</feature>
<dbReference type="EMBL" id="JAPDMQ010000374">
    <property type="protein sequence ID" value="KAK0525945.1"/>
    <property type="molecule type" value="Genomic_DNA"/>
</dbReference>
<feature type="region of interest" description="Disordered" evidence="3">
    <location>
        <begin position="47"/>
        <end position="161"/>
    </location>
</feature>
<dbReference type="Gene3D" id="1.10.10.1460">
    <property type="match status" value="1"/>
</dbReference>
<feature type="compositionally biased region" description="Acidic residues" evidence="3">
    <location>
        <begin position="597"/>
        <end position="607"/>
    </location>
</feature>
<feature type="region of interest" description="Disordered" evidence="3">
    <location>
        <begin position="15"/>
        <end position="34"/>
    </location>
</feature>
<evidence type="ECO:0000313" key="4">
    <source>
        <dbReference type="EMBL" id="KAK0525945.1"/>
    </source>
</evidence>
<evidence type="ECO:0000256" key="1">
    <source>
        <dbReference type="ARBA" id="ARBA00004123"/>
    </source>
</evidence>
<feature type="compositionally biased region" description="Basic and acidic residues" evidence="3">
    <location>
        <begin position="395"/>
        <end position="404"/>
    </location>
</feature>
<dbReference type="GO" id="GO:0006260">
    <property type="term" value="P:DNA replication"/>
    <property type="evidence" value="ECO:0007669"/>
    <property type="project" value="InterPro"/>
</dbReference>
<feature type="compositionally biased region" description="Basic and acidic residues" evidence="3">
    <location>
        <begin position="857"/>
        <end position="866"/>
    </location>
</feature>
<feature type="region of interest" description="Disordered" evidence="3">
    <location>
        <begin position="199"/>
        <end position="539"/>
    </location>
</feature>
<feature type="compositionally biased region" description="Low complexity" evidence="3">
    <location>
        <begin position="558"/>
        <end position="577"/>
    </location>
</feature>
<feature type="compositionally biased region" description="Polar residues" evidence="3">
    <location>
        <begin position="95"/>
        <end position="105"/>
    </location>
</feature>
<keyword evidence="2" id="KW-0539">Nucleus</keyword>
<feature type="region of interest" description="Disordered" evidence="3">
    <location>
        <begin position="800"/>
        <end position="921"/>
    </location>
</feature>
<dbReference type="PANTHER" id="PTHR35711:SF1">
    <property type="entry name" value="ECTODERMAL, ISOFORM F"/>
    <property type="match status" value="1"/>
</dbReference>
<dbReference type="InterPro" id="IPR021110">
    <property type="entry name" value="DNA_rep_checkpnt_protein"/>
</dbReference>
<dbReference type="Pfam" id="PF11719">
    <property type="entry name" value="Drc1-Sld2"/>
    <property type="match status" value="1"/>
</dbReference>
<accession>A0AAN6G821</accession>
<proteinExistence type="predicted"/>
<name>A0AAN6G821_9BASI</name>
<feature type="compositionally biased region" description="Polar residues" evidence="3">
    <location>
        <begin position="301"/>
        <end position="320"/>
    </location>
</feature>
<evidence type="ECO:0008006" key="6">
    <source>
        <dbReference type="Google" id="ProtNLM"/>
    </source>
</evidence>
<feature type="compositionally biased region" description="Basic residues" evidence="3">
    <location>
        <begin position="867"/>
        <end position="890"/>
    </location>
</feature>
<comment type="subcellular location">
    <subcellularLocation>
        <location evidence="1">Nucleus</location>
    </subcellularLocation>
</comment>
<feature type="compositionally biased region" description="Low complexity" evidence="3">
    <location>
        <begin position="750"/>
        <end position="779"/>
    </location>
</feature>
<evidence type="ECO:0000313" key="5">
    <source>
        <dbReference type="Proteomes" id="UP001176521"/>
    </source>
</evidence>
<dbReference type="PANTHER" id="PTHR35711">
    <property type="entry name" value="EXPRESSED PROTEIN"/>
    <property type="match status" value="1"/>
</dbReference>
<feature type="compositionally biased region" description="Acidic residues" evidence="3">
    <location>
        <begin position="895"/>
        <end position="905"/>
    </location>
</feature>